<dbReference type="Proteomes" id="UP000813461">
    <property type="component" value="Unassembled WGS sequence"/>
</dbReference>
<evidence type="ECO:0000256" key="1">
    <source>
        <dbReference type="SAM" id="MobiDB-lite"/>
    </source>
</evidence>
<dbReference type="OrthoDB" id="194443at2759"/>
<evidence type="ECO:0000313" key="3">
    <source>
        <dbReference type="Proteomes" id="UP000813461"/>
    </source>
</evidence>
<comment type="caution">
    <text evidence="2">The sequence shown here is derived from an EMBL/GenBank/DDBJ whole genome shotgun (WGS) entry which is preliminary data.</text>
</comment>
<dbReference type="AlphaFoldDB" id="A0A8K0R9W4"/>
<gene>
    <name evidence="2" type="ORF">FB567DRAFT_332941</name>
</gene>
<feature type="region of interest" description="Disordered" evidence="1">
    <location>
        <begin position="255"/>
        <end position="286"/>
    </location>
</feature>
<name>A0A8K0R9W4_9PLEO</name>
<dbReference type="EMBL" id="JAGMVJ010000008">
    <property type="protein sequence ID" value="KAH7088175.1"/>
    <property type="molecule type" value="Genomic_DNA"/>
</dbReference>
<evidence type="ECO:0008006" key="4">
    <source>
        <dbReference type="Google" id="ProtNLM"/>
    </source>
</evidence>
<feature type="compositionally biased region" description="Basic and acidic residues" evidence="1">
    <location>
        <begin position="262"/>
        <end position="286"/>
    </location>
</feature>
<dbReference type="Gene3D" id="3.30.710.10">
    <property type="entry name" value="Potassium Channel Kv1.1, Chain A"/>
    <property type="match status" value="1"/>
</dbReference>
<reference evidence="2" key="1">
    <citation type="journal article" date="2021" name="Nat. Commun.">
        <title>Genetic determinants of endophytism in the Arabidopsis root mycobiome.</title>
        <authorList>
            <person name="Mesny F."/>
            <person name="Miyauchi S."/>
            <person name="Thiergart T."/>
            <person name="Pickel B."/>
            <person name="Atanasova L."/>
            <person name="Karlsson M."/>
            <person name="Huettel B."/>
            <person name="Barry K.W."/>
            <person name="Haridas S."/>
            <person name="Chen C."/>
            <person name="Bauer D."/>
            <person name="Andreopoulos W."/>
            <person name="Pangilinan J."/>
            <person name="LaButti K."/>
            <person name="Riley R."/>
            <person name="Lipzen A."/>
            <person name="Clum A."/>
            <person name="Drula E."/>
            <person name="Henrissat B."/>
            <person name="Kohler A."/>
            <person name="Grigoriev I.V."/>
            <person name="Martin F.M."/>
            <person name="Hacquard S."/>
        </authorList>
    </citation>
    <scope>NUCLEOTIDE SEQUENCE</scope>
    <source>
        <strain evidence="2">MPI-SDFR-AT-0120</strain>
    </source>
</reference>
<dbReference type="PANTHER" id="PTHR47843">
    <property type="entry name" value="BTB DOMAIN-CONTAINING PROTEIN-RELATED"/>
    <property type="match status" value="1"/>
</dbReference>
<accession>A0A8K0R9W4</accession>
<proteinExistence type="predicted"/>
<organism evidence="2 3">
    <name type="scientific">Paraphoma chrysanthemicola</name>
    <dbReference type="NCBI Taxonomy" id="798071"/>
    <lineage>
        <taxon>Eukaryota</taxon>
        <taxon>Fungi</taxon>
        <taxon>Dikarya</taxon>
        <taxon>Ascomycota</taxon>
        <taxon>Pezizomycotina</taxon>
        <taxon>Dothideomycetes</taxon>
        <taxon>Pleosporomycetidae</taxon>
        <taxon>Pleosporales</taxon>
        <taxon>Pleosporineae</taxon>
        <taxon>Phaeosphaeriaceae</taxon>
        <taxon>Paraphoma</taxon>
    </lineage>
</organism>
<evidence type="ECO:0000313" key="2">
    <source>
        <dbReference type="EMBL" id="KAH7088175.1"/>
    </source>
</evidence>
<keyword evidence="3" id="KW-1185">Reference proteome</keyword>
<sequence>MSIMDNEANIASVLQTPGRNENQFQAVRASGRTRLQLLMGPGIDLVIGGGIGSKTSNSTAVTWSLPQALLSQYSKKIKEECSRDNQEPKELRITMPAVDPSIFELFVAWIYDGSYTTEFASLTPTVSDVNLDTQAWVLGETLQSHDFKNYAMDRIFNRYASAFGYKPLTTTEVIYACNHTAEGSKLRQFFFDSLAAHFTDTRRVEGSVADWDEVMQKHTDLRMYLLMGIRSAPNALIKSMAYRKEKYMEVNKAVEAPSATKQSKDKVVPAKRTVDGTQVKKEPTDN</sequence>
<dbReference type="InterPro" id="IPR011333">
    <property type="entry name" value="SKP1/BTB/POZ_sf"/>
</dbReference>
<dbReference type="PANTHER" id="PTHR47843:SF2">
    <property type="entry name" value="BTB DOMAIN-CONTAINING PROTEIN"/>
    <property type="match status" value="1"/>
</dbReference>
<protein>
    <recommendedName>
        <fullName evidence="4">BTB domain-containing protein</fullName>
    </recommendedName>
</protein>